<comment type="caution">
    <text evidence="2">The sequence shown here is derived from an EMBL/GenBank/DDBJ whole genome shotgun (WGS) entry which is preliminary data.</text>
</comment>
<proteinExistence type="predicted"/>
<evidence type="ECO:0000313" key="2">
    <source>
        <dbReference type="EMBL" id="GKV11450.1"/>
    </source>
</evidence>
<evidence type="ECO:0000313" key="3">
    <source>
        <dbReference type="Proteomes" id="UP001054252"/>
    </source>
</evidence>
<accession>A0AAV5JHB8</accession>
<evidence type="ECO:0000256" key="1">
    <source>
        <dbReference type="SAM" id="Phobius"/>
    </source>
</evidence>
<dbReference type="AlphaFoldDB" id="A0AAV5JHB8"/>
<protein>
    <submittedName>
        <fullName evidence="2">Uncharacterized protein</fullName>
    </submittedName>
</protein>
<dbReference type="EMBL" id="BPVZ01000034">
    <property type="protein sequence ID" value="GKV11450.1"/>
    <property type="molecule type" value="Genomic_DNA"/>
</dbReference>
<dbReference type="Proteomes" id="UP001054252">
    <property type="component" value="Unassembled WGS sequence"/>
</dbReference>
<keyword evidence="1" id="KW-0472">Membrane</keyword>
<name>A0AAV5JHB8_9ROSI</name>
<organism evidence="2 3">
    <name type="scientific">Rubroshorea leprosula</name>
    <dbReference type="NCBI Taxonomy" id="152421"/>
    <lineage>
        <taxon>Eukaryota</taxon>
        <taxon>Viridiplantae</taxon>
        <taxon>Streptophyta</taxon>
        <taxon>Embryophyta</taxon>
        <taxon>Tracheophyta</taxon>
        <taxon>Spermatophyta</taxon>
        <taxon>Magnoliopsida</taxon>
        <taxon>eudicotyledons</taxon>
        <taxon>Gunneridae</taxon>
        <taxon>Pentapetalae</taxon>
        <taxon>rosids</taxon>
        <taxon>malvids</taxon>
        <taxon>Malvales</taxon>
        <taxon>Dipterocarpaceae</taxon>
        <taxon>Rubroshorea</taxon>
    </lineage>
</organism>
<feature type="transmembrane region" description="Helical" evidence="1">
    <location>
        <begin position="32"/>
        <end position="50"/>
    </location>
</feature>
<keyword evidence="3" id="KW-1185">Reference proteome</keyword>
<keyword evidence="1" id="KW-0812">Transmembrane</keyword>
<reference evidence="2 3" key="1">
    <citation type="journal article" date="2021" name="Commun. Biol.">
        <title>The genome of Shorea leprosula (Dipterocarpaceae) highlights the ecological relevance of drought in aseasonal tropical rainforests.</title>
        <authorList>
            <person name="Ng K.K.S."/>
            <person name="Kobayashi M.J."/>
            <person name="Fawcett J.A."/>
            <person name="Hatakeyama M."/>
            <person name="Paape T."/>
            <person name="Ng C.H."/>
            <person name="Ang C.C."/>
            <person name="Tnah L.H."/>
            <person name="Lee C.T."/>
            <person name="Nishiyama T."/>
            <person name="Sese J."/>
            <person name="O'Brien M.J."/>
            <person name="Copetti D."/>
            <person name="Mohd Noor M.I."/>
            <person name="Ong R.C."/>
            <person name="Putra M."/>
            <person name="Sireger I.Z."/>
            <person name="Indrioko S."/>
            <person name="Kosugi Y."/>
            <person name="Izuno A."/>
            <person name="Isagi Y."/>
            <person name="Lee S.L."/>
            <person name="Shimizu K.K."/>
        </authorList>
    </citation>
    <scope>NUCLEOTIDE SEQUENCE [LARGE SCALE GENOMIC DNA]</scope>
    <source>
        <strain evidence="2">214</strain>
    </source>
</reference>
<sequence length="65" mass="7788">MTYKGDVYFVFVLVSVFRDYTCWHALSLIRGTPYLLTEIFYLIVFLYQPFQEAKPRTEKPREVTS</sequence>
<gene>
    <name evidence="2" type="ORF">SLEP1_g22710</name>
</gene>
<keyword evidence="1" id="KW-1133">Transmembrane helix</keyword>